<keyword evidence="2" id="KW-1185">Reference proteome</keyword>
<protein>
    <submittedName>
        <fullName evidence="1">Uncharacterized protein</fullName>
    </submittedName>
</protein>
<comment type="caution">
    <text evidence="1">The sequence shown here is derived from an EMBL/GenBank/DDBJ whole genome shotgun (WGS) entry which is preliminary data.</text>
</comment>
<reference evidence="1 2" key="1">
    <citation type="submission" date="2016-06" db="EMBL/GenBank/DDBJ databases">
        <title>Evolution of pathogenesis and genome organization in the Tremellales.</title>
        <authorList>
            <person name="Cuomo C."/>
            <person name="Litvintseva A."/>
            <person name="Heitman J."/>
            <person name="Chen Y."/>
            <person name="Sun S."/>
            <person name="Springer D."/>
            <person name="Dromer F."/>
            <person name="Young S."/>
            <person name="Zeng Q."/>
            <person name="Chapman S."/>
            <person name="Gujja S."/>
            <person name="Saif S."/>
            <person name="Birren B."/>
        </authorList>
    </citation>
    <scope>NUCLEOTIDE SEQUENCE [LARGE SCALE GENOMIC DNA]</scope>
    <source>
        <strain evidence="1 2">ATCC 28783</strain>
    </source>
</reference>
<organism evidence="1 2">
    <name type="scientific">Tremella mesenterica</name>
    <name type="common">Jelly fungus</name>
    <dbReference type="NCBI Taxonomy" id="5217"/>
    <lineage>
        <taxon>Eukaryota</taxon>
        <taxon>Fungi</taxon>
        <taxon>Dikarya</taxon>
        <taxon>Basidiomycota</taxon>
        <taxon>Agaricomycotina</taxon>
        <taxon>Tremellomycetes</taxon>
        <taxon>Tremellales</taxon>
        <taxon>Tremellaceae</taxon>
        <taxon>Tremella</taxon>
    </lineage>
</organism>
<gene>
    <name evidence="1" type="ORF">M231_03980</name>
</gene>
<dbReference type="InParanoid" id="A0A4Q1BLX6"/>
<name>A0A4Q1BLX6_TREME</name>
<dbReference type="Proteomes" id="UP000289152">
    <property type="component" value="Unassembled WGS sequence"/>
</dbReference>
<dbReference type="EMBL" id="SDIL01000042">
    <property type="protein sequence ID" value="RXK38804.1"/>
    <property type="molecule type" value="Genomic_DNA"/>
</dbReference>
<evidence type="ECO:0000313" key="2">
    <source>
        <dbReference type="Proteomes" id="UP000289152"/>
    </source>
</evidence>
<sequence length="220" mass="25018">MSNQTTGTRSGSIVSRLDDSIKFEQGDPFHTILPAGKPLSEYLEECTHDPNWKFTKDIEGEGTWWKEFHSLTDGTCRLFQLTGSVGKHRPKKFQMDETKVPTATKSTFTSIQGVGVPRGRIIRTKETLGTMLITRSTACPWDKDPRYTYARHEDLDTFGVHIFRQRTGTAMGKDTEKDTEDVLYDYIVNEKDYHPMGGPSLWELNRRWGIQSAAASRPPN</sequence>
<dbReference type="AlphaFoldDB" id="A0A4Q1BLX6"/>
<evidence type="ECO:0000313" key="1">
    <source>
        <dbReference type="EMBL" id="RXK38804.1"/>
    </source>
</evidence>
<dbReference type="VEuPathDB" id="FungiDB:TREMEDRAFT_64779"/>
<proteinExistence type="predicted"/>
<accession>A0A4Q1BLX6</accession>